<reference evidence="2 3" key="1">
    <citation type="submission" date="2014-06" db="EMBL/GenBank/DDBJ databases">
        <title>Evolutionary Origins and Diversification of the Mycorrhizal Mutualists.</title>
        <authorList>
            <consortium name="DOE Joint Genome Institute"/>
            <consortium name="Mycorrhizal Genomics Consortium"/>
            <person name="Kohler A."/>
            <person name="Kuo A."/>
            <person name="Nagy L.G."/>
            <person name="Floudas D."/>
            <person name="Copeland A."/>
            <person name="Barry K.W."/>
            <person name="Cichocki N."/>
            <person name="Veneault-Fourrey C."/>
            <person name="LaButti K."/>
            <person name="Lindquist E.A."/>
            <person name="Lipzen A."/>
            <person name="Lundell T."/>
            <person name="Morin E."/>
            <person name="Murat C."/>
            <person name="Riley R."/>
            <person name="Ohm R."/>
            <person name="Sun H."/>
            <person name="Tunlid A."/>
            <person name="Henrissat B."/>
            <person name="Grigoriev I.V."/>
            <person name="Hibbett D.S."/>
            <person name="Martin F."/>
        </authorList>
    </citation>
    <scope>NUCLEOTIDE SEQUENCE [LARGE SCALE GENOMIC DNA]</scope>
    <source>
        <strain evidence="2 3">SS14</strain>
    </source>
</reference>
<feature type="compositionally biased region" description="Basic residues" evidence="1">
    <location>
        <begin position="44"/>
        <end position="53"/>
    </location>
</feature>
<protein>
    <submittedName>
        <fullName evidence="2">Uncharacterized protein</fullName>
    </submittedName>
</protein>
<dbReference type="EMBL" id="KN837181">
    <property type="protein sequence ID" value="KIJ36182.1"/>
    <property type="molecule type" value="Genomic_DNA"/>
</dbReference>
<name>A0A0C9V350_SPHS4</name>
<dbReference type="AlphaFoldDB" id="A0A0C9V350"/>
<keyword evidence="3" id="KW-1185">Reference proteome</keyword>
<evidence type="ECO:0000313" key="2">
    <source>
        <dbReference type="EMBL" id="KIJ36182.1"/>
    </source>
</evidence>
<accession>A0A0C9V350</accession>
<evidence type="ECO:0000256" key="1">
    <source>
        <dbReference type="SAM" id="MobiDB-lite"/>
    </source>
</evidence>
<feature type="region of interest" description="Disordered" evidence="1">
    <location>
        <begin position="1"/>
        <end position="53"/>
    </location>
</feature>
<dbReference type="HOGENOM" id="CLU_3070187_0_0_1"/>
<evidence type="ECO:0000313" key="3">
    <source>
        <dbReference type="Proteomes" id="UP000054279"/>
    </source>
</evidence>
<feature type="compositionally biased region" description="Low complexity" evidence="1">
    <location>
        <begin position="23"/>
        <end position="33"/>
    </location>
</feature>
<gene>
    <name evidence="2" type="ORF">M422DRAFT_34416</name>
</gene>
<proteinExistence type="predicted"/>
<organism evidence="2 3">
    <name type="scientific">Sphaerobolus stellatus (strain SS14)</name>
    <dbReference type="NCBI Taxonomy" id="990650"/>
    <lineage>
        <taxon>Eukaryota</taxon>
        <taxon>Fungi</taxon>
        <taxon>Dikarya</taxon>
        <taxon>Basidiomycota</taxon>
        <taxon>Agaricomycotina</taxon>
        <taxon>Agaricomycetes</taxon>
        <taxon>Phallomycetidae</taxon>
        <taxon>Geastrales</taxon>
        <taxon>Sphaerobolaceae</taxon>
        <taxon>Sphaerobolus</taxon>
    </lineage>
</organism>
<dbReference type="Proteomes" id="UP000054279">
    <property type="component" value="Unassembled WGS sequence"/>
</dbReference>
<sequence length="53" mass="5647">MTITLSAQLTEAPKPSPSAALKRPGSPISSARPAPIPISPEKAQKRRQSYSVF</sequence>